<accession>A0A1F7ICX9</accession>
<reference evidence="2 3" key="1">
    <citation type="journal article" date="2016" name="Nat. Commun.">
        <title>Thousands of microbial genomes shed light on interconnected biogeochemical processes in an aquifer system.</title>
        <authorList>
            <person name="Anantharaman K."/>
            <person name="Brown C.T."/>
            <person name="Hug L.A."/>
            <person name="Sharon I."/>
            <person name="Castelle C.J."/>
            <person name="Probst A.J."/>
            <person name="Thomas B.C."/>
            <person name="Singh A."/>
            <person name="Wilkins M.J."/>
            <person name="Karaoz U."/>
            <person name="Brodie E.L."/>
            <person name="Williams K.H."/>
            <person name="Hubbard S.S."/>
            <person name="Banfield J.F."/>
        </authorList>
    </citation>
    <scope>NUCLEOTIDE SEQUENCE [LARGE SCALE GENOMIC DNA]</scope>
</reference>
<comment type="caution">
    <text evidence="2">The sequence shown here is derived from an EMBL/GenBank/DDBJ whole genome shotgun (WGS) entry which is preliminary data.</text>
</comment>
<sequence length="290" mass="33622">MDKGKYFIGVIIAAIIALIFSAFNFLQPCNSGLFIGGCELGRIYLLGWSILFFIVYCILSFILFKYWQKNEKIVTVKNFLISNIVIIFLSIYLSNPPVTQMLIFNTIDSIRFKIDQYRGEQLTSEIAKNISVDNFRESPVINNQNGKYDGIEVTFDLIVQKEDYYTGKVYVSFYYDAIEPNKPAGMKSYFESAEFGDLIKANTPKTYTFILKPNEAFYNAKQDGPYSVKINVWAKTPRKFGFGLQNFSISYMGDWSQYNRGETRTHLTKKDLFTKPYLFPDFYNPFYNPD</sequence>
<proteinExistence type="predicted"/>
<organism evidence="2 3">
    <name type="scientific">Candidatus Roizmanbacteria bacterium RIFCSPLOWO2_01_FULL_35_13</name>
    <dbReference type="NCBI Taxonomy" id="1802055"/>
    <lineage>
        <taxon>Bacteria</taxon>
        <taxon>Candidatus Roizmaniibacteriota</taxon>
    </lineage>
</organism>
<dbReference type="EMBL" id="MGAF01000021">
    <property type="protein sequence ID" value="OGK41228.1"/>
    <property type="molecule type" value="Genomic_DNA"/>
</dbReference>
<keyword evidence="1" id="KW-0812">Transmembrane</keyword>
<evidence type="ECO:0000256" key="1">
    <source>
        <dbReference type="SAM" id="Phobius"/>
    </source>
</evidence>
<evidence type="ECO:0000313" key="2">
    <source>
        <dbReference type="EMBL" id="OGK41228.1"/>
    </source>
</evidence>
<protein>
    <submittedName>
        <fullName evidence="2">Uncharacterized protein</fullName>
    </submittedName>
</protein>
<feature type="transmembrane region" description="Helical" evidence="1">
    <location>
        <begin position="76"/>
        <end position="93"/>
    </location>
</feature>
<evidence type="ECO:0000313" key="3">
    <source>
        <dbReference type="Proteomes" id="UP000179270"/>
    </source>
</evidence>
<feature type="transmembrane region" description="Helical" evidence="1">
    <location>
        <begin position="46"/>
        <end position="64"/>
    </location>
</feature>
<dbReference type="Proteomes" id="UP000179270">
    <property type="component" value="Unassembled WGS sequence"/>
</dbReference>
<gene>
    <name evidence="2" type="ORF">A3A74_04260</name>
</gene>
<dbReference type="AlphaFoldDB" id="A0A1F7ICX9"/>
<feature type="transmembrane region" description="Helical" evidence="1">
    <location>
        <begin position="7"/>
        <end position="26"/>
    </location>
</feature>
<keyword evidence="1" id="KW-1133">Transmembrane helix</keyword>
<name>A0A1F7ICX9_9BACT</name>
<keyword evidence="1" id="KW-0472">Membrane</keyword>